<keyword evidence="1" id="KW-0472">Membrane</keyword>
<keyword evidence="1" id="KW-0812">Transmembrane</keyword>
<protein>
    <recommendedName>
        <fullName evidence="2">DUF5672 domain-containing protein</fullName>
    </recommendedName>
</protein>
<dbReference type="Pfam" id="PF18922">
    <property type="entry name" value="DUF5672"/>
    <property type="match status" value="2"/>
</dbReference>
<gene>
    <name evidence="3" type="ORF">ZHD862_LOCUS10797</name>
</gene>
<evidence type="ECO:0000259" key="2">
    <source>
        <dbReference type="Pfam" id="PF18922"/>
    </source>
</evidence>
<feature type="domain" description="DUF5672" evidence="2">
    <location>
        <begin position="133"/>
        <end position="265"/>
    </location>
</feature>
<dbReference type="Proteomes" id="UP000663864">
    <property type="component" value="Unassembled WGS sequence"/>
</dbReference>
<dbReference type="AlphaFoldDB" id="A0A814EF89"/>
<dbReference type="InterPro" id="IPR043729">
    <property type="entry name" value="DUF5672"/>
</dbReference>
<proteinExistence type="predicted"/>
<feature type="transmembrane region" description="Helical" evidence="1">
    <location>
        <begin position="29"/>
        <end position="48"/>
    </location>
</feature>
<evidence type="ECO:0000313" key="3">
    <source>
        <dbReference type="EMBL" id="CAF0966922.1"/>
    </source>
</evidence>
<keyword evidence="1" id="KW-1133">Transmembrane helix</keyword>
<feature type="domain" description="DUF5672" evidence="2">
    <location>
        <begin position="350"/>
        <end position="480"/>
    </location>
</feature>
<reference evidence="3" key="1">
    <citation type="submission" date="2021-02" db="EMBL/GenBank/DDBJ databases">
        <authorList>
            <person name="Nowell W R."/>
        </authorList>
    </citation>
    <scope>NUCLEOTIDE SEQUENCE</scope>
</reference>
<accession>A0A814EF89</accession>
<sequence length="508" mass="58601">MKRILTLTKTHLKLPNICEFRVDKRTIKIIILLTIFIIFIIITSNISLSDRKLIIKNITNPANNFYPCIAVLVEFRTVDHIIAIVHNVNYHIPSTWPIQIFHGKYNENLIKNSTLAPLIASGKIFLTFMEQVYDRARTNQLFTDPKFWQRVRGEKVLLFQIDSVMCSNSPHKITDFLQYDYIGAPWDLSFFSFDKQYRVGNGGFSLRSRSKILALLALISYDSRIPEDVWYAQNLHRVNGSIPSIEIAKTFSVESMYYARPLGVHRFPWNCRFRADLANTCPESMLIMSDFRINNRIITIVQNVNDHIPSTWSIQIFHGKDNEDLIKNSTLAPLIASGKILLTLMDQVYDYARTNELFTDPKFWQRVRGEKVLLFQIDSIMCSNSPHKITDFFQYDFIGAPWDPSWFGPSEHLVGNGGFSLRSRSKILALLSVSPWDKETQEDVWYSLNLHRVNGLIAPVNIAKTFSVETVYYESPLAVHRLPVNCSILTKLFKTCPEARIVAMEQCT</sequence>
<comment type="caution">
    <text evidence="3">The sequence shown here is derived from an EMBL/GenBank/DDBJ whole genome shotgun (WGS) entry which is preliminary data.</text>
</comment>
<dbReference type="EMBL" id="CAJNOT010000393">
    <property type="protein sequence ID" value="CAF0966922.1"/>
    <property type="molecule type" value="Genomic_DNA"/>
</dbReference>
<evidence type="ECO:0000313" key="4">
    <source>
        <dbReference type="Proteomes" id="UP000663864"/>
    </source>
</evidence>
<name>A0A814EF89_9BILA</name>
<organism evidence="3 4">
    <name type="scientific">Rotaria sordida</name>
    <dbReference type="NCBI Taxonomy" id="392033"/>
    <lineage>
        <taxon>Eukaryota</taxon>
        <taxon>Metazoa</taxon>
        <taxon>Spiralia</taxon>
        <taxon>Gnathifera</taxon>
        <taxon>Rotifera</taxon>
        <taxon>Eurotatoria</taxon>
        <taxon>Bdelloidea</taxon>
        <taxon>Philodinida</taxon>
        <taxon>Philodinidae</taxon>
        <taxon>Rotaria</taxon>
    </lineage>
</organism>
<evidence type="ECO:0000256" key="1">
    <source>
        <dbReference type="SAM" id="Phobius"/>
    </source>
</evidence>